<evidence type="ECO:0000313" key="2">
    <source>
        <dbReference type="Proteomes" id="UP000610594"/>
    </source>
</evidence>
<organism evidence="1 2">
    <name type="scientific">Massilia genomosp. 1</name>
    <dbReference type="NCBI Taxonomy" id="2609280"/>
    <lineage>
        <taxon>Bacteria</taxon>
        <taxon>Pseudomonadati</taxon>
        <taxon>Pseudomonadota</taxon>
        <taxon>Betaproteobacteria</taxon>
        <taxon>Burkholderiales</taxon>
        <taxon>Oxalobacteraceae</taxon>
        <taxon>Telluria group</taxon>
        <taxon>Massilia</taxon>
    </lineage>
</organism>
<proteinExistence type="predicted"/>
<dbReference type="Proteomes" id="UP000610594">
    <property type="component" value="Unassembled WGS sequence"/>
</dbReference>
<reference evidence="1 2" key="1">
    <citation type="submission" date="2019-10" db="EMBL/GenBank/DDBJ databases">
        <title>Taxonomy of Antarctic Massilia spp.: description of Massilia rubra sp. nov., Massilia aquatica sp. nov., Massilia mucilaginosa sp. nov., Massilia frigida sp. nov. isolated from streams, lakes and regoliths.</title>
        <authorList>
            <person name="Holochova P."/>
            <person name="Sedlacek I."/>
            <person name="Kralova S."/>
            <person name="Maslanova I."/>
            <person name="Busse H.-J."/>
            <person name="Stankova E."/>
            <person name="Vrbovska V."/>
            <person name="Kovarovic V."/>
            <person name="Bartak M."/>
            <person name="Svec P."/>
            <person name="Pantucek R."/>
        </authorList>
    </citation>
    <scope>NUCLEOTIDE SEQUENCE [LARGE SCALE GENOMIC DNA]</scope>
    <source>
        <strain evidence="1 2">CCM 8694</strain>
    </source>
</reference>
<protein>
    <submittedName>
        <fullName evidence="1">Uncharacterized protein</fullName>
    </submittedName>
</protein>
<accession>A0ABX0MKQ5</accession>
<name>A0ABX0MKQ5_9BURK</name>
<comment type="caution">
    <text evidence="1">The sequence shown here is derived from an EMBL/GenBank/DDBJ whole genome shotgun (WGS) entry which is preliminary data.</text>
</comment>
<dbReference type="RefSeq" id="WP_167236800.1">
    <property type="nucleotide sequence ID" value="NZ_WHJF01000020.1"/>
</dbReference>
<gene>
    <name evidence="1" type="ORF">F1735_10000</name>
</gene>
<evidence type="ECO:0000313" key="1">
    <source>
        <dbReference type="EMBL" id="NHZ62637.1"/>
    </source>
</evidence>
<dbReference type="EMBL" id="WHJF01000020">
    <property type="protein sequence ID" value="NHZ62637.1"/>
    <property type="molecule type" value="Genomic_DNA"/>
</dbReference>
<sequence>MNKKFQQSDSMKHLDAACDKTSAALAIIDCVRVLCSLERAPEGRGEGLTTGHGFAAGDTTRDVSMALALYHAMGLVQDVGNAAESAFRQLMETRRAS</sequence>
<keyword evidence="2" id="KW-1185">Reference proteome</keyword>